<feature type="transmembrane region" description="Helical" evidence="1">
    <location>
        <begin position="67"/>
        <end position="86"/>
    </location>
</feature>
<sequence>MHTLRWTFALLTLTGLIRPSTWKYLWKRVLYDVYTIVVLLLLFSFETSLILDLVINVDNQDDFSENLYVTLVLFSSCCKALVLLIYRGNIEILMGVLLEKPFVPVNDEEIDIRTKFEERIE</sequence>
<dbReference type="Proteomes" id="UP000504631">
    <property type="component" value="Unplaced"/>
</dbReference>
<evidence type="ECO:0000313" key="3">
    <source>
        <dbReference type="RefSeq" id="XP_033346324.1"/>
    </source>
</evidence>
<dbReference type="GeneID" id="117231730"/>
<name>A0A6J3K209_9HYME</name>
<evidence type="ECO:0000313" key="2">
    <source>
        <dbReference type="Proteomes" id="UP000504631"/>
    </source>
</evidence>
<evidence type="ECO:0000256" key="1">
    <source>
        <dbReference type="SAM" id="Phobius"/>
    </source>
</evidence>
<proteinExistence type="predicted"/>
<dbReference type="RefSeq" id="XP_033346324.1">
    <property type="nucleotide sequence ID" value="XM_033490433.1"/>
</dbReference>
<protein>
    <submittedName>
        <fullName evidence="3">Uncharacterized protein LOC117231730</fullName>
    </submittedName>
</protein>
<dbReference type="KEGG" id="bvk:117231730"/>
<keyword evidence="2" id="KW-1185">Reference proteome</keyword>
<dbReference type="AlphaFoldDB" id="A0A6J3K209"/>
<organism evidence="2 3">
    <name type="scientific">Bombus vosnesenskii</name>
    <dbReference type="NCBI Taxonomy" id="207650"/>
    <lineage>
        <taxon>Eukaryota</taxon>
        <taxon>Metazoa</taxon>
        <taxon>Ecdysozoa</taxon>
        <taxon>Arthropoda</taxon>
        <taxon>Hexapoda</taxon>
        <taxon>Insecta</taxon>
        <taxon>Pterygota</taxon>
        <taxon>Neoptera</taxon>
        <taxon>Endopterygota</taxon>
        <taxon>Hymenoptera</taxon>
        <taxon>Apocrita</taxon>
        <taxon>Aculeata</taxon>
        <taxon>Apoidea</taxon>
        <taxon>Anthophila</taxon>
        <taxon>Apidae</taxon>
        <taxon>Bombus</taxon>
        <taxon>Pyrobombus</taxon>
    </lineage>
</organism>
<feature type="transmembrane region" description="Helical" evidence="1">
    <location>
        <begin position="33"/>
        <end position="55"/>
    </location>
</feature>
<gene>
    <name evidence="3" type="primary">LOC117231730</name>
</gene>
<reference evidence="3" key="1">
    <citation type="submission" date="2025-08" db="UniProtKB">
        <authorList>
            <consortium name="RefSeq"/>
        </authorList>
    </citation>
    <scope>IDENTIFICATION</scope>
    <source>
        <tissue evidence="3">Muscle</tissue>
    </source>
</reference>
<accession>A0A6J3K209</accession>
<keyword evidence="1" id="KW-0812">Transmembrane</keyword>
<keyword evidence="1" id="KW-1133">Transmembrane helix</keyword>
<keyword evidence="1" id="KW-0472">Membrane</keyword>